<dbReference type="InterPro" id="IPR023296">
    <property type="entry name" value="Glyco_hydro_beta-prop_sf"/>
</dbReference>
<reference evidence="2 3" key="1">
    <citation type="submission" date="2019-06" db="EMBL/GenBank/DDBJ databases">
        <title>Genomic Encyclopedia of Type Strains, Phase IV (KMG-V): Genome sequencing to study the core and pangenomes of soil and plant-associated prokaryotes.</title>
        <authorList>
            <person name="Whitman W."/>
        </authorList>
    </citation>
    <scope>NUCLEOTIDE SEQUENCE [LARGE SCALE GENOMIC DNA]</scope>
    <source>
        <strain evidence="2 3">BR 10355</strain>
    </source>
</reference>
<accession>A0A560MJJ7</accession>
<dbReference type="EMBL" id="VITY01000001">
    <property type="protein sequence ID" value="TWC07545.1"/>
    <property type="molecule type" value="Genomic_DNA"/>
</dbReference>
<dbReference type="SUPFAM" id="SSF75005">
    <property type="entry name" value="Arabinanase/levansucrase/invertase"/>
    <property type="match status" value="1"/>
</dbReference>
<dbReference type="InterPro" id="IPR056442">
    <property type="entry name" value="GINT1_N"/>
</dbReference>
<dbReference type="AlphaFoldDB" id="A0A560MJJ7"/>
<keyword evidence="3" id="KW-1185">Reference proteome</keyword>
<dbReference type="Pfam" id="PF24793">
    <property type="entry name" value="GINT1_N"/>
    <property type="match status" value="1"/>
</dbReference>
<evidence type="ECO:0000313" key="3">
    <source>
        <dbReference type="Proteomes" id="UP000321304"/>
    </source>
</evidence>
<dbReference type="RefSeq" id="WP_146984661.1">
    <property type="nucleotide sequence ID" value="NZ_VITY01000001.1"/>
</dbReference>
<dbReference type="Proteomes" id="UP000321304">
    <property type="component" value="Unassembled WGS sequence"/>
</dbReference>
<dbReference type="OrthoDB" id="3771157at2"/>
<organism evidence="2 3">
    <name type="scientific">Bradyrhizobium macuxiense</name>
    <dbReference type="NCBI Taxonomy" id="1755647"/>
    <lineage>
        <taxon>Bacteria</taxon>
        <taxon>Pseudomonadati</taxon>
        <taxon>Pseudomonadota</taxon>
        <taxon>Alphaproteobacteria</taxon>
        <taxon>Hyphomicrobiales</taxon>
        <taxon>Nitrobacteraceae</taxon>
        <taxon>Bradyrhizobium</taxon>
    </lineage>
</organism>
<protein>
    <recommendedName>
        <fullName evidence="1">Glucosamine inositolphosphorylceramide transferase 1 N-terminal domain-containing protein</fullName>
    </recommendedName>
</protein>
<gene>
    <name evidence="2" type="ORF">FBZ93_101838</name>
</gene>
<feature type="domain" description="Glucosamine inositolphosphorylceramide transferase 1 N-terminal" evidence="1">
    <location>
        <begin position="247"/>
        <end position="454"/>
    </location>
</feature>
<evidence type="ECO:0000259" key="1">
    <source>
        <dbReference type="Pfam" id="PF24793"/>
    </source>
</evidence>
<comment type="caution">
    <text evidence="2">The sequence shown here is derived from an EMBL/GenBank/DDBJ whole genome shotgun (WGS) entry which is preliminary data.</text>
</comment>
<proteinExistence type="predicted"/>
<sequence>MRVCLHLDPSRLLRWHLWLAEALAEVPGNEVSCTFGSDRHPMPRICRLLLELERLVYGVREDGATDSVPAALRALAPSSSTPDVVINLSGEKPVTNARRVLTPHFNGIAGEIGAMAALANGEDLLVELHDTTCPWSPWAARPASADRDVLAVTLDGTLSCAVLLILKAVREDKRSVASEAARPRTSGLPGGSAALRWAGGTIASKAARLLNIIAKGGRMWGVGWRLDEGKSLLDRGKAVFKMLAADADSYLADPFPFSHRGQTFIFVEQYSHRKKRGCIAVVTANRDGTAGEPRIVLEEAHHLSYPFVFERDGQIWMIPESGAARNVSLYRAIEFPYRWAREACLIDRVEAYDCTPLFRDGHPWFFVSPRRWRSSSWDMLDIYSAESLTGAWVPHAANPILIDASLSRPAGAFIEHRGQILRPVQNCSRGYGDAVTLCRIDALGPSEFAQAPVGVIRAKGFGCHTYNRSSGLEVIDVFGRVGQLREVTATCEPFSAAVSASVERQPAWSSVSAGFG</sequence>
<name>A0A560MJJ7_9BRAD</name>
<evidence type="ECO:0000313" key="2">
    <source>
        <dbReference type="EMBL" id="TWC07545.1"/>
    </source>
</evidence>